<dbReference type="AlphaFoldDB" id="A0A7J6MAV0"/>
<accession>A0A7J6MAV0</accession>
<reference evidence="1 2" key="1">
    <citation type="submission" date="2020-04" db="EMBL/GenBank/DDBJ databases">
        <title>Perkinsus chesapeaki whole genome sequence.</title>
        <authorList>
            <person name="Bogema D.R."/>
        </authorList>
    </citation>
    <scope>NUCLEOTIDE SEQUENCE [LARGE SCALE GENOMIC DNA]</scope>
    <source>
        <strain evidence="1">ATCC PRA-425</strain>
    </source>
</reference>
<gene>
    <name evidence="1" type="ORF">FOL47_002915</name>
</gene>
<sequence length="110" mass="11829">MITGKFGYFLAQLEIREADGTCWIENGFLVIDRDHDESGGGLLLQIGNSARNIGTTTTDETTRIILVIISGRSAMIISIVAKMKQTSRVANALPGSERVLGFSESVKALA</sequence>
<name>A0A7J6MAV0_PERCH</name>
<organism evidence="1 2">
    <name type="scientific">Perkinsus chesapeaki</name>
    <name type="common">Clam parasite</name>
    <name type="synonym">Perkinsus andrewsi</name>
    <dbReference type="NCBI Taxonomy" id="330153"/>
    <lineage>
        <taxon>Eukaryota</taxon>
        <taxon>Sar</taxon>
        <taxon>Alveolata</taxon>
        <taxon>Perkinsozoa</taxon>
        <taxon>Perkinsea</taxon>
        <taxon>Perkinsida</taxon>
        <taxon>Perkinsidae</taxon>
        <taxon>Perkinsus</taxon>
    </lineage>
</organism>
<comment type="caution">
    <text evidence="1">The sequence shown here is derived from an EMBL/GenBank/DDBJ whole genome shotgun (WGS) entry which is preliminary data.</text>
</comment>
<protein>
    <submittedName>
        <fullName evidence="1">Uncharacterized protein</fullName>
    </submittedName>
</protein>
<evidence type="ECO:0000313" key="2">
    <source>
        <dbReference type="Proteomes" id="UP000591131"/>
    </source>
</evidence>
<dbReference type="Proteomes" id="UP000591131">
    <property type="component" value="Unassembled WGS sequence"/>
</dbReference>
<proteinExistence type="predicted"/>
<evidence type="ECO:0000313" key="1">
    <source>
        <dbReference type="EMBL" id="KAF4668655.1"/>
    </source>
</evidence>
<dbReference type="EMBL" id="JAAPAO010000186">
    <property type="protein sequence ID" value="KAF4668655.1"/>
    <property type="molecule type" value="Genomic_DNA"/>
</dbReference>
<keyword evidence="2" id="KW-1185">Reference proteome</keyword>